<dbReference type="AlphaFoldDB" id="A0A392RGF1"/>
<dbReference type="EMBL" id="LXQA010226059">
    <property type="protein sequence ID" value="MCI35698.1"/>
    <property type="molecule type" value="Genomic_DNA"/>
</dbReference>
<evidence type="ECO:0000313" key="2">
    <source>
        <dbReference type="EMBL" id="MCI35698.1"/>
    </source>
</evidence>
<evidence type="ECO:0000256" key="1">
    <source>
        <dbReference type="SAM" id="MobiDB-lite"/>
    </source>
</evidence>
<comment type="caution">
    <text evidence="2">The sequence shown here is derived from an EMBL/GenBank/DDBJ whole genome shotgun (WGS) entry which is preliminary data.</text>
</comment>
<evidence type="ECO:0000313" key="3">
    <source>
        <dbReference type="Proteomes" id="UP000265520"/>
    </source>
</evidence>
<feature type="region of interest" description="Disordered" evidence="1">
    <location>
        <begin position="1"/>
        <end position="23"/>
    </location>
</feature>
<sequence length="23" mass="2371">PSTPAAEDSGGPSEKELCLKLIK</sequence>
<name>A0A392RGF1_9FABA</name>
<protein>
    <submittedName>
        <fullName evidence="2">Uncharacterized protein</fullName>
    </submittedName>
</protein>
<keyword evidence="3" id="KW-1185">Reference proteome</keyword>
<proteinExistence type="predicted"/>
<feature type="non-terminal residue" evidence="2">
    <location>
        <position position="1"/>
    </location>
</feature>
<dbReference type="Proteomes" id="UP000265520">
    <property type="component" value="Unassembled WGS sequence"/>
</dbReference>
<feature type="compositionally biased region" description="Basic and acidic residues" evidence="1">
    <location>
        <begin position="13"/>
        <end position="23"/>
    </location>
</feature>
<accession>A0A392RGF1</accession>
<organism evidence="2 3">
    <name type="scientific">Trifolium medium</name>
    <dbReference type="NCBI Taxonomy" id="97028"/>
    <lineage>
        <taxon>Eukaryota</taxon>
        <taxon>Viridiplantae</taxon>
        <taxon>Streptophyta</taxon>
        <taxon>Embryophyta</taxon>
        <taxon>Tracheophyta</taxon>
        <taxon>Spermatophyta</taxon>
        <taxon>Magnoliopsida</taxon>
        <taxon>eudicotyledons</taxon>
        <taxon>Gunneridae</taxon>
        <taxon>Pentapetalae</taxon>
        <taxon>rosids</taxon>
        <taxon>fabids</taxon>
        <taxon>Fabales</taxon>
        <taxon>Fabaceae</taxon>
        <taxon>Papilionoideae</taxon>
        <taxon>50 kb inversion clade</taxon>
        <taxon>NPAAA clade</taxon>
        <taxon>Hologalegina</taxon>
        <taxon>IRL clade</taxon>
        <taxon>Trifolieae</taxon>
        <taxon>Trifolium</taxon>
    </lineage>
</organism>
<reference evidence="2 3" key="1">
    <citation type="journal article" date="2018" name="Front. Plant Sci.">
        <title>Red Clover (Trifolium pratense) and Zigzag Clover (T. medium) - A Picture of Genomic Similarities and Differences.</title>
        <authorList>
            <person name="Dluhosova J."/>
            <person name="Istvanek J."/>
            <person name="Nedelnik J."/>
            <person name="Repkova J."/>
        </authorList>
    </citation>
    <scope>NUCLEOTIDE SEQUENCE [LARGE SCALE GENOMIC DNA]</scope>
    <source>
        <strain evidence="3">cv. 10/8</strain>
        <tissue evidence="2">Leaf</tissue>
    </source>
</reference>